<organism evidence="1 2">
    <name type="scientific">Cloeon dipterum</name>
    <dbReference type="NCBI Taxonomy" id="197152"/>
    <lineage>
        <taxon>Eukaryota</taxon>
        <taxon>Metazoa</taxon>
        <taxon>Ecdysozoa</taxon>
        <taxon>Arthropoda</taxon>
        <taxon>Hexapoda</taxon>
        <taxon>Insecta</taxon>
        <taxon>Pterygota</taxon>
        <taxon>Palaeoptera</taxon>
        <taxon>Ephemeroptera</taxon>
        <taxon>Pisciforma</taxon>
        <taxon>Baetidae</taxon>
        <taxon>Cloeon</taxon>
    </lineage>
</organism>
<dbReference type="EMBL" id="CADEPI010000110">
    <property type="protein sequence ID" value="CAB3375360.1"/>
    <property type="molecule type" value="Genomic_DNA"/>
</dbReference>
<sequence length="72" mass="8662">MRLLTCPKDDSWPLRLPLYFNTTFSLYFLPTARWAKSSSFEQRSRVKQRDNSVFLSKILKSRSETRWTVLLF</sequence>
<keyword evidence="2" id="KW-1185">Reference proteome</keyword>
<evidence type="ECO:0000313" key="1">
    <source>
        <dbReference type="EMBL" id="CAB3375360.1"/>
    </source>
</evidence>
<evidence type="ECO:0000313" key="2">
    <source>
        <dbReference type="Proteomes" id="UP000494165"/>
    </source>
</evidence>
<gene>
    <name evidence="1" type="ORF">CLODIP_2_CD05778</name>
</gene>
<protein>
    <submittedName>
        <fullName evidence="1">Uncharacterized protein</fullName>
    </submittedName>
</protein>
<name>A0A8S1CX65_9INSE</name>
<comment type="caution">
    <text evidence="1">The sequence shown here is derived from an EMBL/GenBank/DDBJ whole genome shotgun (WGS) entry which is preliminary data.</text>
</comment>
<dbReference type="AlphaFoldDB" id="A0A8S1CX65"/>
<proteinExistence type="predicted"/>
<accession>A0A8S1CX65</accession>
<dbReference type="Proteomes" id="UP000494165">
    <property type="component" value="Unassembled WGS sequence"/>
</dbReference>
<reference evidence="1 2" key="1">
    <citation type="submission" date="2020-04" db="EMBL/GenBank/DDBJ databases">
        <authorList>
            <person name="Alioto T."/>
            <person name="Alioto T."/>
            <person name="Gomez Garrido J."/>
        </authorList>
    </citation>
    <scope>NUCLEOTIDE SEQUENCE [LARGE SCALE GENOMIC DNA]</scope>
</reference>